<evidence type="ECO:0000256" key="1">
    <source>
        <dbReference type="SAM" id="MobiDB-lite"/>
    </source>
</evidence>
<reference evidence="3 4" key="1">
    <citation type="journal article" date="2018" name="Evol. Lett.">
        <title>Horizontal gene cluster transfer increased hallucinogenic mushroom diversity.</title>
        <authorList>
            <person name="Reynolds H.T."/>
            <person name="Vijayakumar V."/>
            <person name="Gluck-Thaler E."/>
            <person name="Korotkin H.B."/>
            <person name="Matheny P.B."/>
            <person name="Slot J.C."/>
        </authorList>
    </citation>
    <scope>NUCLEOTIDE SEQUENCE [LARGE SCALE GENOMIC DNA]</scope>
    <source>
        <strain evidence="3 4">2631</strain>
    </source>
</reference>
<evidence type="ECO:0000313" key="3">
    <source>
        <dbReference type="EMBL" id="PPQ86946.1"/>
    </source>
</evidence>
<protein>
    <recommendedName>
        <fullName evidence="5">Transmembrane protein</fullName>
    </recommendedName>
</protein>
<dbReference type="OrthoDB" id="3052647at2759"/>
<dbReference type="Gene3D" id="2.60.120.260">
    <property type="entry name" value="Galactose-binding domain-like"/>
    <property type="match status" value="2"/>
</dbReference>
<evidence type="ECO:0000313" key="4">
    <source>
        <dbReference type="Proteomes" id="UP000283269"/>
    </source>
</evidence>
<dbReference type="EMBL" id="NHYD01002409">
    <property type="protein sequence ID" value="PPQ86946.1"/>
    <property type="molecule type" value="Genomic_DNA"/>
</dbReference>
<dbReference type="CDD" id="cd12087">
    <property type="entry name" value="TM_EGFR-like"/>
    <property type="match status" value="1"/>
</dbReference>
<comment type="caution">
    <text evidence="3">The sequence shown here is derived from an EMBL/GenBank/DDBJ whole genome shotgun (WGS) entry which is preliminary data.</text>
</comment>
<accession>A0A409X848</accession>
<sequence>MATPVGAIVDDSDPAVRYSEGWLANTSVTVGPNGQIPLYNSLHVAQSNSDFSFSFNGSFVSVMGSMLPSSLPRWSCFIDGVELLSVSFTDGQEHLPLCSQSLGDGHHTITVLTNATQDSPFWLDYIQYDPSSSENTDDVDKVFNPGTAAVMVGKWTPLLPSGSGVMTRDKSSKVQVQFNGVSLTWLGVYNNNVSGPSTTATYTINGSNPVTFPVNNFASNSTPVMFDQIVFQTANYPRGLHNLEVTYEGDSHMAPLTLKSLIVQNITEPRSTPASSNTSSPSAIPSATISPSNSGSNHRPHASGPIAGGAVGGFLLLIITSLCLILWKRRKSKSGLEPFGSLNVIQPFNDTQYRTSDSCSSSPTNSKASGITIHTSPGLRGDLLLGKQQRINEVITSNLRLHIPSMVPSIPTTSSLSATSSRSPEVRMHEDSGLRLSQPEHANVIDIPPIYSPV</sequence>
<organism evidence="3 4">
    <name type="scientific">Psilocybe cyanescens</name>
    <dbReference type="NCBI Taxonomy" id="93625"/>
    <lineage>
        <taxon>Eukaryota</taxon>
        <taxon>Fungi</taxon>
        <taxon>Dikarya</taxon>
        <taxon>Basidiomycota</taxon>
        <taxon>Agaricomycotina</taxon>
        <taxon>Agaricomycetes</taxon>
        <taxon>Agaricomycetidae</taxon>
        <taxon>Agaricales</taxon>
        <taxon>Agaricineae</taxon>
        <taxon>Strophariaceae</taxon>
        <taxon>Psilocybe</taxon>
    </lineage>
</organism>
<feature type="transmembrane region" description="Helical" evidence="2">
    <location>
        <begin position="306"/>
        <end position="327"/>
    </location>
</feature>
<keyword evidence="2" id="KW-0812">Transmembrane</keyword>
<keyword evidence="2" id="KW-1133">Transmembrane helix</keyword>
<feature type="compositionally biased region" description="Low complexity" evidence="1">
    <location>
        <begin position="271"/>
        <end position="294"/>
    </location>
</feature>
<dbReference type="Proteomes" id="UP000283269">
    <property type="component" value="Unassembled WGS sequence"/>
</dbReference>
<evidence type="ECO:0008006" key="5">
    <source>
        <dbReference type="Google" id="ProtNLM"/>
    </source>
</evidence>
<feature type="region of interest" description="Disordered" evidence="1">
    <location>
        <begin position="269"/>
        <end position="301"/>
    </location>
</feature>
<dbReference type="InParanoid" id="A0A409X848"/>
<evidence type="ECO:0000256" key="2">
    <source>
        <dbReference type="SAM" id="Phobius"/>
    </source>
</evidence>
<keyword evidence="2" id="KW-0472">Membrane</keyword>
<proteinExistence type="predicted"/>
<keyword evidence="4" id="KW-1185">Reference proteome</keyword>
<gene>
    <name evidence="3" type="ORF">CVT25_009830</name>
</gene>
<dbReference type="AlphaFoldDB" id="A0A409X848"/>
<name>A0A409X848_PSICY</name>